<feature type="transmembrane region" description="Helical" evidence="1">
    <location>
        <begin position="266"/>
        <end position="286"/>
    </location>
</feature>
<dbReference type="PANTHER" id="PTHR34502">
    <property type="entry name" value="DUF6594 DOMAIN-CONTAINING PROTEIN-RELATED"/>
    <property type="match status" value="1"/>
</dbReference>
<dbReference type="InterPro" id="IPR046529">
    <property type="entry name" value="DUF6594"/>
</dbReference>
<evidence type="ECO:0000259" key="2">
    <source>
        <dbReference type="Pfam" id="PF20237"/>
    </source>
</evidence>
<dbReference type="Pfam" id="PF20237">
    <property type="entry name" value="DUF6594"/>
    <property type="match status" value="1"/>
</dbReference>
<dbReference type="PANTHER" id="PTHR34502:SF4">
    <property type="entry name" value="DUF6594 DOMAIN-CONTAINING PROTEIN"/>
    <property type="match status" value="1"/>
</dbReference>
<dbReference type="RefSeq" id="XP_040708384.1">
    <property type="nucleotide sequence ID" value="XM_040850272.1"/>
</dbReference>
<gene>
    <name evidence="3" type="ORF">ASPSYDRAFT_64229</name>
</gene>
<dbReference type="VEuPathDB" id="FungiDB:ASPSYDRAFT_64229"/>
<reference evidence="4" key="1">
    <citation type="journal article" date="2017" name="Genome Biol.">
        <title>Comparative genomics reveals high biological diversity and specific adaptations in the industrially and medically important fungal genus Aspergillus.</title>
        <authorList>
            <person name="de Vries R.P."/>
            <person name="Riley R."/>
            <person name="Wiebenga A."/>
            <person name="Aguilar-Osorio G."/>
            <person name="Amillis S."/>
            <person name="Uchima C.A."/>
            <person name="Anderluh G."/>
            <person name="Asadollahi M."/>
            <person name="Askin M."/>
            <person name="Barry K."/>
            <person name="Battaglia E."/>
            <person name="Bayram O."/>
            <person name="Benocci T."/>
            <person name="Braus-Stromeyer S.A."/>
            <person name="Caldana C."/>
            <person name="Canovas D."/>
            <person name="Cerqueira G.C."/>
            <person name="Chen F."/>
            <person name="Chen W."/>
            <person name="Choi C."/>
            <person name="Clum A."/>
            <person name="Dos Santos R.A."/>
            <person name="Damasio A.R."/>
            <person name="Diallinas G."/>
            <person name="Emri T."/>
            <person name="Fekete E."/>
            <person name="Flipphi M."/>
            <person name="Freyberg S."/>
            <person name="Gallo A."/>
            <person name="Gournas C."/>
            <person name="Habgood R."/>
            <person name="Hainaut M."/>
            <person name="Harispe M.L."/>
            <person name="Henrissat B."/>
            <person name="Hilden K.S."/>
            <person name="Hope R."/>
            <person name="Hossain A."/>
            <person name="Karabika E."/>
            <person name="Karaffa L."/>
            <person name="Karanyi Z."/>
            <person name="Krasevec N."/>
            <person name="Kuo A."/>
            <person name="Kusch H."/>
            <person name="LaButti K."/>
            <person name="Lagendijk E.L."/>
            <person name="Lapidus A."/>
            <person name="Levasseur A."/>
            <person name="Lindquist E."/>
            <person name="Lipzen A."/>
            <person name="Logrieco A.F."/>
            <person name="MacCabe A."/>
            <person name="Maekelae M.R."/>
            <person name="Malavazi I."/>
            <person name="Melin P."/>
            <person name="Meyer V."/>
            <person name="Mielnichuk N."/>
            <person name="Miskei M."/>
            <person name="Molnar A.P."/>
            <person name="Mule G."/>
            <person name="Ngan C.Y."/>
            <person name="Orejas M."/>
            <person name="Orosz E."/>
            <person name="Ouedraogo J.P."/>
            <person name="Overkamp K.M."/>
            <person name="Park H.-S."/>
            <person name="Perrone G."/>
            <person name="Piumi F."/>
            <person name="Punt P.J."/>
            <person name="Ram A.F."/>
            <person name="Ramon A."/>
            <person name="Rauscher S."/>
            <person name="Record E."/>
            <person name="Riano-Pachon D.M."/>
            <person name="Robert V."/>
            <person name="Roehrig J."/>
            <person name="Ruller R."/>
            <person name="Salamov A."/>
            <person name="Salih N.S."/>
            <person name="Samson R.A."/>
            <person name="Sandor E."/>
            <person name="Sanguinetti M."/>
            <person name="Schuetze T."/>
            <person name="Sepcic K."/>
            <person name="Shelest E."/>
            <person name="Sherlock G."/>
            <person name="Sophianopoulou V."/>
            <person name="Squina F.M."/>
            <person name="Sun H."/>
            <person name="Susca A."/>
            <person name="Todd R.B."/>
            <person name="Tsang A."/>
            <person name="Unkles S.E."/>
            <person name="van de Wiele N."/>
            <person name="van Rossen-Uffink D."/>
            <person name="Oliveira J.V."/>
            <person name="Vesth T.C."/>
            <person name="Visser J."/>
            <person name="Yu J.-H."/>
            <person name="Zhou M."/>
            <person name="Andersen M.R."/>
            <person name="Archer D.B."/>
            <person name="Baker S.E."/>
            <person name="Benoit I."/>
            <person name="Brakhage A.A."/>
            <person name="Braus G.H."/>
            <person name="Fischer R."/>
            <person name="Frisvad J.C."/>
            <person name="Goldman G.H."/>
            <person name="Houbraken J."/>
            <person name="Oakley B."/>
            <person name="Pocsi I."/>
            <person name="Scazzocchio C."/>
            <person name="Seiboth B."/>
            <person name="vanKuyk P.A."/>
            <person name="Wortman J."/>
            <person name="Dyer P.S."/>
            <person name="Grigoriev I.V."/>
        </authorList>
    </citation>
    <scope>NUCLEOTIDE SEQUENCE [LARGE SCALE GENOMIC DNA]</scope>
    <source>
        <strain evidence="4">CBS 593.65</strain>
    </source>
</reference>
<protein>
    <recommendedName>
        <fullName evidence="2">DUF6594 domain-containing protein</fullName>
    </recommendedName>
</protein>
<feature type="transmembrane region" description="Helical" evidence="1">
    <location>
        <begin position="243"/>
        <end position="260"/>
    </location>
</feature>
<keyword evidence="1" id="KW-0812">Transmembrane</keyword>
<evidence type="ECO:0000256" key="1">
    <source>
        <dbReference type="SAM" id="Phobius"/>
    </source>
</evidence>
<dbReference type="STRING" id="1036612.A0A1L9TYW5"/>
<feature type="domain" description="DUF6594" evidence="2">
    <location>
        <begin position="51"/>
        <end position="307"/>
    </location>
</feature>
<dbReference type="OrthoDB" id="5416037at2759"/>
<accession>A0A1L9TYW5</accession>
<keyword evidence="4" id="KW-1185">Reference proteome</keyword>
<dbReference type="EMBL" id="KV878582">
    <property type="protein sequence ID" value="OJJ64578.1"/>
    <property type="molecule type" value="Genomic_DNA"/>
</dbReference>
<dbReference type="AlphaFoldDB" id="A0A1L9TYW5"/>
<evidence type="ECO:0000313" key="4">
    <source>
        <dbReference type="Proteomes" id="UP000184356"/>
    </source>
</evidence>
<proteinExistence type="predicted"/>
<dbReference type="Proteomes" id="UP000184356">
    <property type="component" value="Unassembled WGS sequence"/>
</dbReference>
<keyword evidence="1" id="KW-0472">Membrane</keyword>
<dbReference type="GeneID" id="63766345"/>
<evidence type="ECO:0000313" key="3">
    <source>
        <dbReference type="EMBL" id="OJJ64578.1"/>
    </source>
</evidence>
<keyword evidence="1" id="KW-1133">Transmembrane helix</keyword>
<feature type="transmembrane region" description="Helical" evidence="1">
    <location>
        <begin position="293"/>
        <end position="312"/>
    </location>
</feature>
<organism evidence="3 4">
    <name type="scientific">Aspergillus sydowii CBS 593.65</name>
    <dbReference type="NCBI Taxonomy" id="1036612"/>
    <lineage>
        <taxon>Eukaryota</taxon>
        <taxon>Fungi</taxon>
        <taxon>Dikarya</taxon>
        <taxon>Ascomycota</taxon>
        <taxon>Pezizomycotina</taxon>
        <taxon>Eurotiomycetes</taxon>
        <taxon>Eurotiomycetidae</taxon>
        <taxon>Eurotiales</taxon>
        <taxon>Aspergillaceae</taxon>
        <taxon>Aspergillus</taxon>
        <taxon>Aspergillus subgen. Nidulantes</taxon>
    </lineage>
</organism>
<sequence>MAMWFTKFFRQLSGFIESFSQPVPSPTPGDAELGGTTFEEAMNSPQNYFGYAEFSKFLAAAPNFPMVRRFDKLGVRAILHLQEELRTIEQRIDHIDDEMMKPDGQANNNGTLRQDPSEERQRLIWRAYTKLDRYYRFVHLYAQLRDWPLPTDRDLENVRGWVNTKTLWEWQSGPLGMKKPKIRPISEQETQFLEAPDLLAIVPEKRSSLRRLVEQIPCSLQSKIKDEPLVLTNDKALERLDEVVTGLIGLAMLIVPLWIIGLRPTYHSKVGVITCFIFVCLLLVCAGTNAKPAEALGVTAGYAAVLMVVLQVKKGDA</sequence>
<name>A0A1L9TYW5_9EURO</name>